<dbReference type="EMBL" id="GBXM01076037">
    <property type="protein sequence ID" value="JAH32540.1"/>
    <property type="molecule type" value="Transcribed_RNA"/>
</dbReference>
<sequence length="65" mass="7053">MNCTHTDMASGRDADSGVQVQERIPTCFIFSVSASLSIVVLDWRRDLTPGGCLRHLAGQQSCRTG</sequence>
<dbReference type="AlphaFoldDB" id="A0A0E9RVL5"/>
<organism evidence="1">
    <name type="scientific">Anguilla anguilla</name>
    <name type="common">European freshwater eel</name>
    <name type="synonym">Muraena anguilla</name>
    <dbReference type="NCBI Taxonomy" id="7936"/>
    <lineage>
        <taxon>Eukaryota</taxon>
        <taxon>Metazoa</taxon>
        <taxon>Chordata</taxon>
        <taxon>Craniata</taxon>
        <taxon>Vertebrata</taxon>
        <taxon>Euteleostomi</taxon>
        <taxon>Actinopterygii</taxon>
        <taxon>Neopterygii</taxon>
        <taxon>Teleostei</taxon>
        <taxon>Anguilliformes</taxon>
        <taxon>Anguillidae</taxon>
        <taxon>Anguilla</taxon>
    </lineage>
</organism>
<protein>
    <submittedName>
        <fullName evidence="1">Uncharacterized protein</fullName>
    </submittedName>
</protein>
<proteinExistence type="predicted"/>
<reference evidence="1" key="2">
    <citation type="journal article" date="2015" name="Fish Shellfish Immunol.">
        <title>Early steps in the European eel (Anguilla anguilla)-Vibrio vulnificus interaction in the gills: Role of the RtxA13 toxin.</title>
        <authorList>
            <person name="Callol A."/>
            <person name="Pajuelo D."/>
            <person name="Ebbesson L."/>
            <person name="Teles M."/>
            <person name="MacKenzie S."/>
            <person name="Amaro C."/>
        </authorList>
    </citation>
    <scope>NUCLEOTIDE SEQUENCE</scope>
</reference>
<accession>A0A0E9RVL5</accession>
<evidence type="ECO:0000313" key="1">
    <source>
        <dbReference type="EMBL" id="JAH32540.1"/>
    </source>
</evidence>
<name>A0A0E9RVL5_ANGAN</name>
<reference evidence="1" key="1">
    <citation type="submission" date="2014-11" db="EMBL/GenBank/DDBJ databases">
        <authorList>
            <person name="Amaro Gonzalez C."/>
        </authorList>
    </citation>
    <scope>NUCLEOTIDE SEQUENCE</scope>
</reference>